<evidence type="ECO:0000259" key="4">
    <source>
        <dbReference type="Pfam" id="PF00535"/>
    </source>
</evidence>
<gene>
    <name evidence="6" type="ORF">B5F97_06340</name>
</gene>
<comment type="caution">
    <text evidence="6">The sequence shown here is derived from an EMBL/GenBank/DDBJ whole genome shotgun (WGS) entry which is preliminary data.</text>
</comment>
<dbReference type="Pfam" id="PF00535">
    <property type="entry name" value="Glycos_transf_2"/>
    <property type="match status" value="1"/>
</dbReference>
<accession>A0A1Y3YVE8</accession>
<dbReference type="RefSeq" id="WP_022217705.1">
    <property type="nucleotide sequence ID" value="NZ_CATZGC010000021.1"/>
</dbReference>
<dbReference type="PANTHER" id="PTHR43685:SF5">
    <property type="entry name" value="GLYCOSYLTRANSFERASE EPSE-RELATED"/>
    <property type="match status" value="1"/>
</dbReference>
<sequence length="275" mass="31959">MEAPLVSVVMATFNESAEYITASIESILNQNYQNWELIIADDSTRLETVSVIDSLAGRDNRIFVLRHSERMGFVCALNEGLKRARGKYIARMDGDDISLPDRFQREVDYLERHEEVSVLGGAMNIINKKGKIVSYRNYPQKGMKLLLWSILRNPLAHPTVMFRSAIVQSGMYYDVKQKKAEDIEFWLRLQKNGYQIENLPNTILNYRVEGDLSLKRNKEQWKYNFIARKKNFNWNHPLCSSLSIIVSFLFILAPSSIIKRIYRQENSKAINELKL</sequence>
<evidence type="ECO:0000259" key="5">
    <source>
        <dbReference type="Pfam" id="PF13632"/>
    </source>
</evidence>
<dbReference type="GO" id="GO:0016757">
    <property type="term" value="F:glycosyltransferase activity"/>
    <property type="evidence" value="ECO:0007669"/>
    <property type="project" value="UniProtKB-KW"/>
</dbReference>
<feature type="domain" description="Glycosyltransferase 2-like" evidence="5">
    <location>
        <begin position="159"/>
        <end position="254"/>
    </location>
</feature>
<dbReference type="InterPro" id="IPR001173">
    <property type="entry name" value="Glyco_trans_2-like"/>
</dbReference>
<evidence type="ECO:0000256" key="3">
    <source>
        <dbReference type="ARBA" id="ARBA00022679"/>
    </source>
</evidence>
<protein>
    <recommendedName>
        <fullName evidence="4 5">Glycosyltransferase 2-like domain-containing protein</fullName>
    </recommendedName>
</protein>
<proteinExistence type="inferred from homology"/>
<dbReference type="EMBL" id="NFII01000004">
    <property type="protein sequence ID" value="OUO01834.1"/>
    <property type="molecule type" value="Genomic_DNA"/>
</dbReference>
<dbReference type="Gene3D" id="3.90.550.10">
    <property type="entry name" value="Spore Coat Polysaccharide Biosynthesis Protein SpsA, Chain A"/>
    <property type="match status" value="1"/>
</dbReference>
<reference evidence="7" key="1">
    <citation type="submission" date="2017-04" db="EMBL/GenBank/DDBJ databases">
        <title>Function of individual gut microbiota members based on whole genome sequencing of pure cultures obtained from chicken caecum.</title>
        <authorList>
            <person name="Medvecky M."/>
            <person name="Cejkova D."/>
            <person name="Polansky O."/>
            <person name="Karasova D."/>
            <person name="Kubasova T."/>
            <person name="Cizek A."/>
            <person name="Rychlik I."/>
        </authorList>
    </citation>
    <scope>NUCLEOTIDE SEQUENCE [LARGE SCALE GENOMIC DNA]</scope>
    <source>
        <strain evidence="7">An43</strain>
    </source>
</reference>
<feature type="domain" description="Glycosyltransferase 2-like" evidence="4">
    <location>
        <begin position="7"/>
        <end position="149"/>
    </location>
</feature>
<name>A0A1Y3YVE8_9BACE</name>
<evidence type="ECO:0000256" key="2">
    <source>
        <dbReference type="ARBA" id="ARBA00022676"/>
    </source>
</evidence>
<dbReference type="InterPro" id="IPR029044">
    <property type="entry name" value="Nucleotide-diphossugar_trans"/>
</dbReference>
<evidence type="ECO:0000313" key="7">
    <source>
        <dbReference type="Proteomes" id="UP000195386"/>
    </source>
</evidence>
<evidence type="ECO:0000256" key="1">
    <source>
        <dbReference type="ARBA" id="ARBA00006739"/>
    </source>
</evidence>
<dbReference type="Proteomes" id="UP000195386">
    <property type="component" value="Unassembled WGS sequence"/>
</dbReference>
<dbReference type="PANTHER" id="PTHR43685">
    <property type="entry name" value="GLYCOSYLTRANSFERASE"/>
    <property type="match status" value="1"/>
</dbReference>
<evidence type="ECO:0000313" key="6">
    <source>
        <dbReference type="EMBL" id="OUO01834.1"/>
    </source>
</evidence>
<organism evidence="6 7">
    <name type="scientific">Bacteroides clarus</name>
    <dbReference type="NCBI Taxonomy" id="626929"/>
    <lineage>
        <taxon>Bacteria</taxon>
        <taxon>Pseudomonadati</taxon>
        <taxon>Bacteroidota</taxon>
        <taxon>Bacteroidia</taxon>
        <taxon>Bacteroidales</taxon>
        <taxon>Bacteroidaceae</taxon>
        <taxon>Bacteroides</taxon>
    </lineage>
</organism>
<comment type="similarity">
    <text evidence="1">Belongs to the glycosyltransferase 2 family.</text>
</comment>
<keyword evidence="3" id="KW-0808">Transferase</keyword>
<dbReference type="InterPro" id="IPR050834">
    <property type="entry name" value="Glycosyltransf_2"/>
</dbReference>
<dbReference type="Pfam" id="PF13632">
    <property type="entry name" value="Glyco_trans_2_3"/>
    <property type="match status" value="1"/>
</dbReference>
<keyword evidence="2" id="KW-0328">Glycosyltransferase</keyword>
<dbReference type="SUPFAM" id="SSF53448">
    <property type="entry name" value="Nucleotide-diphospho-sugar transferases"/>
    <property type="match status" value="1"/>
</dbReference>
<dbReference type="AlphaFoldDB" id="A0A1Y3YVE8"/>